<protein>
    <submittedName>
        <fullName evidence="5">MarR family transcriptional regulator</fullName>
    </submittedName>
</protein>
<evidence type="ECO:0000259" key="4">
    <source>
        <dbReference type="PROSITE" id="PS50995"/>
    </source>
</evidence>
<dbReference type="Pfam" id="PF01047">
    <property type="entry name" value="MarR"/>
    <property type="match status" value="1"/>
</dbReference>
<gene>
    <name evidence="5" type="ORF">FYJ50_09255</name>
</gene>
<keyword evidence="1" id="KW-0805">Transcription regulation</keyword>
<dbReference type="PANTHER" id="PTHR42756">
    <property type="entry name" value="TRANSCRIPTIONAL REGULATOR, MARR"/>
    <property type="match status" value="1"/>
</dbReference>
<dbReference type="SUPFAM" id="SSF46785">
    <property type="entry name" value="Winged helix' DNA-binding domain"/>
    <property type="match status" value="1"/>
</dbReference>
<evidence type="ECO:0000313" key="5">
    <source>
        <dbReference type="EMBL" id="MSS02269.1"/>
    </source>
</evidence>
<dbReference type="AlphaFoldDB" id="A0A7X2T457"/>
<dbReference type="Gene3D" id="1.10.10.10">
    <property type="entry name" value="Winged helix-like DNA-binding domain superfamily/Winged helix DNA-binding domain"/>
    <property type="match status" value="1"/>
</dbReference>
<keyword evidence="2" id="KW-0238">DNA-binding</keyword>
<dbReference type="InterPro" id="IPR000835">
    <property type="entry name" value="HTH_MarR-typ"/>
</dbReference>
<dbReference type="PROSITE" id="PS50995">
    <property type="entry name" value="HTH_MARR_2"/>
    <property type="match status" value="1"/>
</dbReference>
<evidence type="ECO:0000256" key="3">
    <source>
        <dbReference type="ARBA" id="ARBA00023163"/>
    </source>
</evidence>
<organism evidence="5 6">
    <name type="scientific">Floccifex porci</name>
    <dbReference type="NCBI Taxonomy" id="2606629"/>
    <lineage>
        <taxon>Bacteria</taxon>
        <taxon>Bacillati</taxon>
        <taxon>Bacillota</taxon>
        <taxon>Erysipelotrichia</taxon>
        <taxon>Erysipelotrichales</taxon>
        <taxon>Erysipelotrichaceae</taxon>
        <taxon>Floccifex</taxon>
    </lineage>
</organism>
<sequence>MLFNSLLCKGGFMCQNHYGFYFHVISRLLKSIIDDTLKNYDLTKSQSDIIRFLCTRENEITTQKDIETYFQISNPTVTGLLNRLEQKQFIQRMDHPFDKRAKQIVLTQKGWEVHTAVENQIEENEKILLEGFSESEKEIYLDFLKKSLNNLSKEVKKC</sequence>
<dbReference type="GO" id="GO:0003700">
    <property type="term" value="F:DNA-binding transcription factor activity"/>
    <property type="evidence" value="ECO:0007669"/>
    <property type="project" value="InterPro"/>
</dbReference>
<accession>A0A7X2T457</accession>
<dbReference type="PRINTS" id="PR00598">
    <property type="entry name" value="HTHMARR"/>
</dbReference>
<dbReference type="InterPro" id="IPR036388">
    <property type="entry name" value="WH-like_DNA-bd_sf"/>
</dbReference>
<dbReference type="InterPro" id="IPR036390">
    <property type="entry name" value="WH_DNA-bd_sf"/>
</dbReference>
<evidence type="ECO:0000256" key="1">
    <source>
        <dbReference type="ARBA" id="ARBA00023015"/>
    </source>
</evidence>
<dbReference type="EMBL" id="VUMM01000025">
    <property type="protein sequence ID" value="MSS02269.1"/>
    <property type="molecule type" value="Genomic_DNA"/>
</dbReference>
<dbReference type="GO" id="GO:0003677">
    <property type="term" value="F:DNA binding"/>
    <property type="evidence" value="ECO:0007669"/>
    <property type="project" value="UniProtKB-KW"/>
</dbReference>
<name>A0A7X2T457_9FIRM</name>
<dbReference type="SMART" id="SM00347">
    <property type="entry name" value="HTH_MARR"/>
    <property type="match status" value="1"/>
</dbReference>
<reference evidence="5 6" key="1">
    <citation type="submission" date="2019-08" db="EMBL/GenBank/DDBJ databases">
        <title>In-depth cultivation of the pig gut microbiome towards novel bacterial diversity and tailored functional studies.</title>
        <authorList>
            <person name="Wylensek D."/>
            <person name="Hitch T.C.A."/>
            <person name="Clavel T."/>
        </authorList>
    </citation>
    <scope>NUCLEOTIDE SEQUENCE [LARGE SCALE GENOMIC DNA]</scope>
    <source>
        <strain evidence="5 6">LKV-178-WT-2G</strain>
    </source>
</reference>
<proteinExistence type="predicted"/>
<evidence type="ECO:0000256" key="2">
    <source>
        <dbReference type="ARBA" id="ARBA00023125"/>
    </source>
</evidence>
<feature type="domain" description="HTH marR-type" evidence="4">
    <location>
        <begin position="15"/>
        <end position="149"/>
    </location>
</feature>
<comment type="caution">
    <text evidence="5">The sequence shown here is derived from an EMBL/GenBank/DDBJ whole genome shotgun (WGS) entry which is preliminary data.</text>
</comment>
<keyword evidence="3" id="KW-0804">Transcription</keyword>
<evidence type="ECO:0000313" key="6">
    <source>
        <dbReference type="Proteomes" id="UP000470082"/>
    </source>
</evidence>
<keyword evidence="6" id="KW-1185">Reference proteome</keyword>
<dbReference type="PANTHER" id="PTHR42756:SF1">
    <property type="entry name" value="TRANSCRIPTIONAL REPRESSOR OF EMRAB OPERON"/>
    <property type="match status" value="1"/>
</dbReference>
<dbReference type="Proteomes" id="UP000470082">
    <property type="component" value="Unassembled WGS sequence"/>
</dbReference>